<protein>
    <recommendedName>
        <fullName evidence="1">Bro-N domain-containing protein</fullName>
    </recommendedName>
</protein>
<sequence length="155" mass="18005">MSPSDSVLIPSTFLRYHRQLRVVLIERQAWFVARDLARLTNSHVTERVIHRLDPDQHRKALLMGPRGAAEEELLVSESGVYALLAVNFYHPENRSLRQWLSNEVIPVLRDEEQHNQHLPRRRYGQALGRELGLLDWQGTLWVRAKDALTLLETSP</sequence>
<dbReference type="InterPro" id="IPR003497">
    <property type="entry name" value="BRO_N_domain"/>
</dbReference>
<dbReference type="RefSeq" id="WP_043252173.1">
    <property type="nucleotide sequence ID" value="NZ_HG322950.1"/>
</dbReference>
<dbReference type="EMBL" id="HG322950">
    <property type="protein sequence ID" value="CDF83893.1"/>
    <property type="molecule type" value="Genomic_DNA"/>
</dbReference>
<evidence type="ECO:0000259" key="1">
    <source>
        <dbReference type="PROSITE" id="PS51750"/>
    </source>
</evidence>
<dbReference type="PANTHER" id="PTHR36180:SF2">
    <property type="entry name" value="BRO FAMILY PROTEIN"/>
    <property type="match status" value="1"/>
</dbReference>
<keyword evidence="3" id="KW-1185">Reference proteome</keyword>
<dbReference type="SMART" id="SM01040">
    <property type="entry name" value="Bro-N"/>
    <property type="match status" value="1"/>
</dbReference>
<dbReference type="PATRIC" id="fig|1301098.3.peg.2553"/>
<dbReference type="eggNOG" id="COG3617">
    <property type="taxonomic scope" value="Bacteria"/>
</dbReference>
<feature type="domain" description="Bro-N" evidence="1">
    <location>
        <begin position="6"/>
        <end position="112"/>
    </location>
</feature>
<dbReference type="PROSITE" id="PS51750">
    <property type="entry name" value="BRO_N"/>
    <property type="match status" value="1"/>
</dbReference>
<evidence type="ECO:0000313" key="2">
    <source>
        <dbReference type="EMBL" id="CDF83893.1"/>
    </source>
</evidence>
<organism evidence="2 3">
    <name type="scientific">Pseudomonas knackmussii (strain DSM 6978 / CCUG 54928 / LMG 23759 / B13)</name>
    <dbReference type="NCBI Taxonomy" id="1301098"/>
    <lineage>
        <taxon>Bacteria</taxon>
        <taxon>Pseudomonadati</taxon>
        <taxon>Pseudomonadota</taxon>
        <taxon>Gammaproteobacteria</taxon>
        <taxon>Pseudomonadales</taxon>
        <taxon>Pseudomonadaceae</taxon>
        <taxon>Pseudomonas</taxon>
    </lineage>
</organism>
<dbReference type="STRING" id="1301098.PKB_2546"/>
<dbReference type="KEGG" id="pkc:PKB_2546"/>
<name>A0A024HHF9_PSEKB</name>
<dbReference type="PANTHER" id="PTHR36180">
    <property type="entry name" value="DNA-BINDING PROTEIN-RELATED-RELATED"/>
    <property type="match status" value="1"/>
</dbReference>
<dbReference type="Pfam" id="PF02498">
    <property type="entry name" value="Bro-N"/>
    <property type="match status" value="1"/>
</dbReference>
<dbReference type="AlphaFoldDB" id="A0A024HHF9"/>
<dbReference type="OrthoDB" id="6982796at2"/>
<dbReference type="HOGENOM" id="CLU_114099_1_0_6"/>
<accession>A0A024HHF9</accession>
<dbReference type="Proteomes" id="UP000025241">
    <property type="component" value="Chromosome I"/>
</dbReference>
<reference evidence="2 3" key="1">
    <citation type="submission" date="2013-03" db="EMBL/GenBank/DDBJ databases">
        <authorList>
            <person name="Linke B."/>
        </authorList>
    </citation>
    <scope>NUCLEOTIDE SEQUENCE [LARGE SCALE GENOMIC DNA]</scope>
    <source>
        <strain evidence="2 3">B13</strain>
    </source>
</reference>
<reference evidence="2 3" key="2">
    <citation type="submission" date="2014-05" db="EMBL/GenBank/DDBJ databases">
        <title>Genome sequence of the 3-chlorobenzoate degrading bacterium Pseudomonas knackmussii B13 shows multiple evidence for horizontal gene transfer.</title>
        <authorList>
            <person name="Miyazaki R."/>
            <person name="Bertelli C."/>
            <person name="Falquet L."/>
            <person name="Robinson-Rechavi M."/>
            <person name="Gharib W."/>
            <person name="Roy S."/>
            <person name="Van der Meer J.R."/>
        </authorList>
    </citation>
    <scope>NUCLEOTIDE SEQUENCE [LARGE SCALE GENOMIC DNA]</scope>
    <source>
        <strain evidence="2 3">B13</strain>
    </source>
</reference>
<evidence type="ECO:0000313" key="3">
    <source>
        <dbReference type="Proteomes" id="UP000025241"/>
    </source>
</evidence>
<proteinExistence type="predicted"/>
<gene>
    <name evidence="2" type="ORF">PKB_2546</name>
</gene>